<protein>
    <submittedName>
        <fullName evidence="1">Uncharacterized protein</fullName>
    </submittedName>
</protein>
<keyword evidence="2" id="KW-1185">Reference proteome</keyword>
<organism evidence="1 2">
    <name type="scientific">Allacma fusca</name>
    <dbReference type="NCBI Taxonomy" id="39272"/>
    <lineage>
        <taxon>Eukaryota</taxon>
        <taxon>Metazoa</taxon>
        <taxon>Ecdysozoa</taxon>
        <taxon>Arthropoda</taxon>
        <taxon>Hexapoda</taxon>
        <taxon>Collembola</taxon>
        <taxon>Symphypleona</taxon>
        <taxon>Sminthuridae</taxon>
        <taxon>Allacma</taxon>
    </lineage>
</organism>
<dbReference type="EMBL" id="CAJVCH010571621">
    <property type="protein sequence ID" value="CAG7837997.1"/>
    <property type="molecule type" value="Genomic_DNA"/>
</dbReference>
<dbReference type="Proteomes" id="UP000708208">
    <property type="component" value="Unassembled WGS sequence"/>
</dbReference>
<gene>
    <name evidence="1" type="ORF">AFUS01_LOCUS47020</name>
</gene>
<dbReference type="OrthoDB" id="6159834at2759"/>
<comment type="caution">
    <text evidence="1">The sequence shown here is derived from an EMBL/GenBank/DDBJ whole genome shotgun (WGS) entry which is preliminary data.</text>
</comment>
<evidence type="ECO:0000313" key="1">
    <source>
        <dbReference type="EMBL" id="CAG7837997.1"/>
    </source>
</evidence>
<proteinExistence type="predicted"/>
<name>A0A8J2LWJ8_9HEXA</name>
<reference evidence="1" key="1">
    <citation type="submission" date="2021-06" db="EMBL/GenBank/DDBJ databases">
        <authorList>
            <person name="Hodson N. C."/>
            <person name="Mongue J. A."/>
            <person name="Jaron S. K."/>
        </authorList>
    </citation>
    <scope>NUCLEOTIDE SEQUENCE</scope>
</reference>
<sequence>MADFLSKTGGKNEEEATKRVLAEILSDSLASKLNWKGIVRKTNPSKIGLVTFRNFVILLKCAPRNYPKGPLSFPLACPKEITKQFCKSVRTEFKKLNPGVNQSTRSKQLDRDTCKRIGHNIPVTNLIVEKKLNRTSICVACTWPKVFKSKNNDMMDVKLEWDEYQSENHGLMSEVDRDIFLAKMGTLKALHDENVRNIFPAVAEAIKV</sequence>
<accession>A0A8J2LWJ8</accession>
<dbReference type="AlphaFoldDB" id="A0A8J2LWJ8"/>
<evidence type="ECO:0000313" key="2">
    <source>
        <dbReference type="Proteomes" id="UP000708208"/>
    </source>
</evidence>